<keyword evidence="6 8" id="KW-0830">Ubiquinone</keyword>
<keyword evidence="5 8" id="KW-0406">Ion transport</keyword>
<proteinExistence type="inferred from homology"/>
<evidence type="ECO:0000256" key="6">
    <source>
        <dbReference type="ARBA" id="ARBA00023075"/>
    </source>
</evidence>
<dbReference type="Pfam" id="PF24836">
    <property type="entry name" value="NQRA_2nd"/>
    <property type="match status" value="1"/>
</dbReference>
<evidence type="ECO:0000256" key="2">
    <source>
        <dbReference type="ARBA" id="ARBA00022967"/>
    </source>
</evidence>
<accession>A0ABU3A5G0</accession>
<evidence type="ECO:0000256" key="7">
    <source>
        <dbReference type="ARBA" id="ARBA00023201"/>
    </source>
</evidence>
<dbReference type="InterPro" id="IPR056147">
    <property type="entry name" value="NQRA_N"/>
</dbReference>
<evidence type="ECO:0000256" key="3">
    <source>
        <dbReference type="ARBA" id="ARBA00023027"/>
    </source>
</evidence>
<keyword evidence="4 8" id="KW-0915">Sodium</keyword>
<comment type="function">
    <text evidence="8">NQR complex catalyzes the reduction of ubiquinone-1 to ubiquinol by two successive reactions, coupled with the transport of Na(+) ions from the cytoplasm to the periplasm. NqrA to NqrE are probably involved in the second step, the conversion of ubisemiquinone to ubiquinol.</text>
</comment>
<protein>
    <recommendedName>
        <fullName evidence="8">Na(+)-translocating NADH-quinone reductase subunit A</fullName>
        <shortName evidence="8">Na(+)-NQR subunit A</shortName>
        <shortName evidence="8">Na(+)-translocating NQR subunit A</shortName>
        <ecNumber evidence="8">7.2.1.1</ecNumber>
    </recommendedName>
    <alternativeName>
        <fullName evidence="8">NQR complex subunit A</fullName>
    </alternativeName>
    <alternativeName>
        <fullName evidence="8">NQR-1 subunit A</fullName>
    </alternativeName>
</protein>
<keyword evidence="3 8" id="KW-0520">NAD</keyword>
<feature type="domain" description="NqrA second alpha/beta" evidence="11">
    <location>
        <begin position="115"/>
        <end position="258"/>
    </location>
</feature>
<dbReference type="HAMAP" id="MF_00425">
    <property type="entry name" value="NqrA"/>
    <property type="match status" value="1"/>
</dbReference>
<reference evidence="12 13" key="1">
    <citation type="submission" date="2023-09" db="EMBL/GenBank/DDBJ databases">
        <authorList>
            <person name="Rey-Velasco X."/>
        </authorList>
    </citation>
    <scope>NUCLEOTIDE SEQUENCE [LARGE SCALE GENOMIC DNA]</scope>
    <source>
        <strain evidence="12 13">F388</strain>
    </source>
</reference>
<evidence type="ECO:0000259" key="9">
    <source>
        <dbReference type="Pfam" id="PF05896"/>
    </source>
</evidence>
<sequence length="450" mass="49238">MSKDIRIKKGLNINLVGAAEQTTSKAVLSNVYALNLNDFHGITPKMLVKEGAEVKAGEPLFYNKNIEEMKFVSPVSGEVVEIVRGARRRILTVKILADKEQVFHSSKTAELDAADAESVKSALLQSGCWPFIKQRPYDIVANPDATPKSIFISGCTTAPLAADTDYILSGKEAELQAAITALSKMTPGKVHVSVGNSASSPFANINDIAIHKVSGPHPAGLVGTQINKIDPINKGEVVWTVSPQDLVIIGEFLLTGKFNAERTIALAGSSVKAPKYYTTKIGAEVSTFLYASGVNGDNFRLINGDVLTGSKVSPDGYLGFYNNTVTAIPEGDDYELFGWNKPVFNKISSTRALTFSWLNKKKKYDLDTNTNGEHRAFVVTGKYEEVFPLDIYPLQLLKACMVKDLDEMEQLGMYEVAPEDFALTEFICISKQPHQQIIREGLDLMYQEIG</sequence>
<dbReference type="PANTHER" id="PTHR37839">
    <property type="entry name" value="NA(+)-TRANSLOCATING NADH-QUINONE REDUCTASE SUBUNIT A"/>
    <property type="match status" value="1"/>
</dbReference>
<dbReference type="Pfam" id="PF11973">
    <property type="entry name" value="NQRA_SLBB"/>
    <property type="match status" value="1"/>
</dbReference>
<feature type="domain" description="Na(+)-translocating NADH-quinone reductase subunit A C-terminal" evidence="10">
    <location>
        <begin position="263"/>
        <end position="312"/>
    </location>
</feature>
<keyword evidence="1 8" id="KW-0813">Transport</keyword>
<dbReference type="NCBIfam" id="TIGR01936">
    <property type="entry name" value="nqrA"/>
    <property type="match status" value="1"/>
</dbReference>
<keyword evidence="13" id="KW-1185">Reference proteome</keyword>
<evidence type="ECO:0000256" key="4">
    <source>
        <dbReference type="ARBA" id="ARBA00023053"/>
    </source>
</evidence>
<evidence type="ECO:0000259" key="10">
    <source>
        <dbReference type="Pfam" id="PF11973"/>
    </source>
</evidence>
<dbReference type="Pfam" id="PF05896">
    <property type="entry name" value="NQRA_N"/>
    <property type="match status" value="1"/>
</dbReference>
<name>A0ABU3A5G0_9FLAO</name>
<dbReference type="InterPro" id="IPR056148">
    <property type="entry name" value="NQRA_2nd"/>
</dbReference>
<dbReference type="InterPro" id="IPR022615">
    <property type="entry name" value="NqrA_C_domain"/>
</dbReference>
<feature type="domain" description="NqrA N-terminal barrel-sandwich hybrid" evidence="9">
    <location>
        <begin position="5"/>
        <end position="97"/>
    </location>
</feature>
<evidence type="ECO:0000313" key="12">
    <source>
        <dbReference type="EMBL" id="MDT0605404.1"/>
    </source>
</evidence>
<dbReference type="Proteomes" id="UP001255246">
    <property type="component" value="Unassembled WGS sequence"/>
</dbReference>
<dbReference type="InterPro" id="IPR008703">
    <property type="entry name" value="NqrA"/>
</dbReference>
<gene>
    <name evidence="8" type="primary">nqrA</name>
    <name evidence="12" type="ORF">RM706_00090</name>
</gene>
<evidence type="ECO:0000256" key="5">
    <source>
        <dbReference type="ARBA" id="ARBA00023065"/>
    </source>
</evidence>
<comment type="catalytic activity">
    <reaction evidence="8">
        <text>a ubiquinone + n Na(+)(in) + NADH + H(+) = a ubiquinol + n Na(+)(out) + NAD(+)</text>
        <dbReference type="Rhea" id="RHEA:47748"/>
        <dbReference type="Rhea" id="RHEA-COMP:9565"/>
        <dbReference type="Rhea" id="RHEA-COMP:9566"/>
        <dbReference type="ChEBI" id="CHEBI:15378"/>
        <dbReference type="ChEBI" id="CHEBI:16389"/>
        <dbReference type="ChEBI" id="CHEBI:17976"/>
        <dbReference type="ChEBI" id="CHEBI:29101"/>
        <dbReference type="ChEBI" id="CHEBI:57540"/>
        <dbReference type="ChEBI" id="CHEBI:57945"/>
        <dbReference type="EC" id="7.2.1.1"/>
    </reaction>
</comment>
<keyword evidence="7 8" id="KW-0739">Sodium transport</keyword>
<dbReference type="NCBIfam" id="NF003761">
    <property type="entry name" value="PRK05352.1-4"/>
    <property type="match status" value="1"/>
</dbReference>
<evidence type="ECO:0000256" key="8">
    <source>
        <dbReference type="HAMAP-Rule" id="MF_00425"/>
    </source>
</evidence>
<evidence type="ECO:0000259" key="11">
    <source>
        <dbReference type="Pfam" id="PF24836"/>
    </source>
</evidence>
<comment type="similarity">
    <text evidence="8">Belongs to the NqrA family.</text>
</comment>
<evidence type="ECO:0000256" key="1">
    <source>
        <dbReference type="ARBA" id="ARBA00022448"/>
    </source>
</evidence>
<dbReference type="EC" id="7.2.1.1" evidence="8"/>
<evidence type="ECO:0000313" key="13">
    <source>
        <dbReference type="Proteomes" id="UP001255246"/>
    </source>
</evidence>
<dbReference type="PANTHER" id="PTHR37839:SF1">
    <property type="entry name" value="NA(+)-TRANSLOCATING NADH-QUINONE REDUCTASE SUBUNIT A"/>
    <property type="match status" value="1"/>
</dbReference>
<comment type="subunit">
    <text evidence="8">Composed of six subunits; NqrA, NqrB, NqrC, NqrD, NqrE and NqrF.</text>
</comment>
<dbReference type="EMBL" id="JAVRHR010000001">
    <property type="protein sequence ID" value="MDT0605404.1"/>
    <property type="molecule type" value="Genomic_DNA"/>
</dbReference>
<organism evidence="12 13">
    <name type="scientific">Croceitalea rosinachiae</name>
    <dbReference type="NCBI Taxonomy" id="3075596"/>
    <lineage>
        <taxon>Bacteria</taxon>
        <taxon>Pseudomonadati</taxon>
        <taxon>Bacteroidota</taxon>
        <taxon>Flavobacteriia</taxon>
        <taxon>Flavobacteriales</taxon>
        <taxon>Flavobacteriaceae</taxon>
        <taxon>Croceitalea</taxon>
    </lineage>
</organism>
<dbReference type="RefSeq" id="WP_311348978.1">
    <property type="nucleotide sequence ID" value="NZ_JAVRHR010000001.1"/>
</dbReference>
<comment type="caution">
    <text evidence="12">The sequence shown here is derived from an EMBL/GenBank/DDBJ whole genome shotgun (WGS) entry which is preliminary data.</text>
</comment>
<keyword evidence="2 8" id="KW-1278">Translocase</keyword>